<evidence type="ECO:0000256" key="1">
    <source>
        <dbReference type="SAM" id="SignalP"/>
    </source>
</evidence>
<dbReference type="EMBL" id="MW116828">
    <property type="protein sequence ID" value="QWQ57064.1"/>
    <property type="molecule type" value="mRNA"/>
</dbReference>
<feature type="signal peptide" evidence="1">
    <location>
        <begin position="1"/>
        <end position="16"/>
    </location>
</feature>
<accession>A0A8F1NJE0</accession>
<proteinExistence type="evidence at transcript level"/>
<feature type="chain" id="PRO_5034688536" evidence="1">
    <location>
        <begin position="17"/>
        <end position="102"/>
    </location>
</feature>
<sequence>MKAVLLLIFFAVVGLAYDHAGFCNLEPESRHAVVECLKTHVSEETRGKFDEVKSRLQCEDLDCVFTKVCVHGRETEVEHGDFFSVEAKPALRAAFHECRANH</sequence>
<reference evidence="2" key="1">
    <citation type="submission" date="2020-10" db="EMBL/GenBank/DDBJ databases">
        <authorList>
            <person name="Qi H."/>
            <person name="Cheng T."/>
        </authorList>
    </citation>
    <scope>NUCLEOTIDE SEQUENCE</scope>
    <source>
        <strain evidence="2">19051.0</strain>
    </source>
</reference>
<dbReference type="AlphaFoldDB" id="A0A8F1NJE0"/>
<organism evidence="2">
    <name type="scientific">Haemaphysalis flava</name>
    <name type="common">Tick</name>
    <dbReference type="NCBI Taxonomy" id="181088"/>
    <lineage>
        <taxon>Eukaryota</taxon>
        <taxon>Metazoa</taxon>
        <taxon>Ecdysozoa</taxon>
        <taxon>Arthropoda</taxon>
        <taxon>Chelicerata</taxon>
        <taxon>Arachnida</taxon>
        <taxon>Acari</taxon>
        <taxon>Parasitiformes</taxon>
        <taxon>Ixodida</taxon>
        <taxon>Ixodoidea</taxon>
        <taxon>Ixodidae</taxon>
        <taxon>Haemaphysalinae</taxon>
        <taxon>Haemaphysalis</taxon>
    </lineage>
</organism>
<evidence type="ECO:0000313" key="2">
    <source>
        <dbReference type="EMBL" id="QWQ57064.1"/>
    </source>
</evidence>
<keyword evidence="1" id="KW-0732">Signal</keyword>
<protein>
    <submittedName>
        <fullName evidence="2">Neutrophil elastase inhibitor</fullName>
    </submittedName>
</protein>
<name>A0A8F1NJE0_HAEFA</name>
<dbReference type="Gene3D" id="1.10.150.440">
    <property type="match status" value="1"/>
</dbReference>